<comment type="similarity">
    <text evidence="6">Belongs to the cyclic nucleotide phosphodiesterase family.</text>
</comment>
<dbReference type="PROSITE" id="PS51845">
    <property type="entry name" value="PDEASE_I_2"/>
    <property type="match status" value="1"/>
</dbReference>
<feature type="compositionally biased region" description="Polar residues" evidence="7">
    <location>
        <begin position="965"/>
        <end position="978"/>
    </location>
</feature>
<keyword evidence="10" id="KW-1185">Reference proteome</keyword>
<evidence type="ECO:0000313" key="9">
    <source>
        <dbReference type="EMBL" id="KAK3772162.1"/>
    </source>
</evidence>
<feature type="binding site" evidence="5">
    <location>
        <position position="292"/>
    </location>
    <ligand>
        <name>Zn(2+)</name>
        <dbReference type="ChEBI" id="CHEBI:29105"/>
        <label>1</label>
    </ligand>
</feature>
<gene>
    <name evidence="9" type="ORF">RRG08_035203</name>
</gene>
<feature type="binding site" evidence="4">
    <location>
        <position position="292"/>
    </location>
    <ligand>
        <name>AMP</name>
        <dbReference type="ChEBI" id="CHEBI:456215"/>
    </ligand>
</feature>
<dbReference type="CDD" id="cd00077">
    <property type="entry name" value="HDc"/>
    <property type="match status" value="1"/>
</dbReference>
<comment type="caution">
    <text evidence="9">The sequence shown here is derived from an EMBL/GenBank/DDBJ whole genome shotgun (WGS) entry which is preliminary data.</text>
</comment>
<dbReference type="EC" id="3.1.4.-" evidence="6"/>
<evidence type="ECO:0000256" key="3">
    <source>
        <dbReference type="PIRSR" id="PIRSR623088-1"/>
    </source>
</evidence>
<organism evidence="9 10">
    <name type="scientific">Elysia crispata</name>
    <name type="common">lettuce slug</name>
    <dbReference type="NCBI Taxonomy" id="231223"/>
    <lineage>
        <taxon>Eukaryota</taxon>
        <taxon>Metazoa</taxon>
        <taxon>Spiralia</taxon>
        <taxon>Lophotrochozoa</taxon>
        <taxon>Mollusca</taxon>
        <taxon>Gastropoda</taxon>
        <taxon>Heterobranchia</taxon>
        <taxon>Euthyneura</taxon>
        <taxon>Panpulmonata</taxon>
        <taxon>Sacoglossa</taxon>
        <taxon>Placobranchoidea</taxon>
        <taxon>Plakobranchidae</taxon>
        <taxon>Elysia</taxon>
    </lineage>
</organism>
<dbReference type="PROSITE" id="PS00126">
    <property type="entry name" value="PDEASE_I_1"/>
    <property type="match status" value="1"/>
</dbReference>
<feature type="binding site" evidence="5">
    <location>
        <position position="182"/>
    </location>
    <ligand>
        <name>Zn(2+)</name>
        <dbReference type="ChEBI" id="CHEBI:29105"/>
        <label>2</label>
    </ligand>
</feature>
<dbReference type="InterPro" id="IPR023174">
    <property type="entry name" value="PDEase_CS"/>
</dbReference>
<feature type="binding site" evidence="5">
    <location>
        <position position="182"/>
    </location>
    <ligand>
        <name>Zn(2+)</name>
        <dbReference type="ChEBI" id="CHEBI:29105"/>
        <label>1</label>
    </ligand>
</feature>
<dbReference type="SMART" id="SM00471">
    <property type="entry name" value="HDc"/>
    <property type="match status" value="1"/>
</dbReference>
<name>A0AAE0ZN08_9GAST</name>
<dbReference type="PRINTS" id="PR00387">
    <property type="entry name" value="PDIESTERASE1"/>
</dbReference>
<evidence type="ECO:0000256" key="6">
    <source>
        <dbReference type="RuleBase" id="RU363067"/>
    </source>
</evidence>
<keyword evidence="1 5" id="KW-0479">Metal-binding</keyword>
<dbReference type="GO" id="GO:0046872">
    <property type="term" value="F:metal ion binding"/>
    <property type="evidence" value="ECO:0007669"/>
    <property type="project" value="UniProtKB-KW"/>
</dbReference>
<reference evidence="9" key="1">
    <citation type="journal article" date="2023" name="G3 (Bethesda)">
        <title>A reference genome for the long-term kleptoplast-retaining sea slug Elysia crispata morphotype clarki.</title>
        <authorList>
            <person name="Eastman K.E."/>
            <person name="Pendleton A.L."/>
            <person name="Shaikh M.A."/>
            <person name="Suttiyut T."/>
            <person name="Ogas R."/>
            <person name="Tomko P."/>
            <person name="Gavelis G."/>
            <person name="Widhalm J.R."/>
            <person name="Wisecaver J.H."/>
        </authorList>
    </citation>
    <scope>NUCLEOTIDE SEQUENCE</scope>
    <source>
        <strain evidence="9">ECLA1</strain>
    </source>
</reference>
<feature type="region of interest" description="Disordered" evidence="7">
    <location>
        <begin position="1"/>
        <end position="56"/>
    </location>
</feature>
<dbReference type="Proteomes" id="UP001283361">
    <property type="component" value="Unassembled WGS sequence"/>
</dbReference>
<evidence type="ECO:0000256" key="4">
    <source>
        <dbReference type="PIRSR" id="PIRSR623088-2"/>
    </source>
</evidence>
<feature type="region of interest" description="Disordered" evidence="7">
    <location>
        <begin position="832"/>
        <end position="857"/>
    </location>
</feature>
<feature type="binding site" evidence="4">
    <location>
        <begin position="141"/>
        <end position="145"/>
    </location>
    <ligand>
        <name>AMP</name>
        <dbReference type="ChEBI" id="CHEBI:456215"/>
    </ligand>
</feature>
<feature type="domain" description="PDEase" evidence="8">
    <location>
        <begin position="64"/>
        <end position="388"/>
    </location>
</feature>
<feature type="region of interest" description="Disordered" evidence="7">
    <location>
        <begin position="784"/>
        <end position="820"/>
    </location>
</feature>
<evidence type="ECO:0000256" key="7">
    <source>
        <dbReference type="SAM" id="MobiDB-lite"/>
    </source>
</evidence>
<feature type="active site" description="Proton donor" evidence="3">
    <location>
        <position position="141"/>
    </location>
</feature>
<protein>
    <recommendedName>
        <fullName evidence="6">Phosphodiesterase</fullName>
        <ecNumber evidence="6">3.1.4.-</ecNumber>
    </recommendedName>
</protein>
<dbReference type="InterPro" id="IPR002073">
    <property type="entry name" value="PDEase_catalytic_dom"/>
</dbReference>
<sequence length="987" mass="108436">MRGSPEKPDTGQANALSDGDRKMIEQVSQPEYQPRLRSRFLSTSQSRRPQRRASSKLTSEGRLLVDDFYSQPAKLLLDDIGLWDFNVFTFDILSGGRSVFHIAYHSFQTYDLIRSFRLDTVCLLHFLSLVEANYHESNPYHNAVHAADVTQSMHCFLQETEIYNATSDLEKMIALVAALTHDLDHPGVNNAFLMITENHLATLYENISVLENHHYRCALALLHESGVLNSLTEHDRAEFYRQLKELILATDITRQPEFLQTFCRCIESGELQYRTNQNHRLIMLQIALTCADISNPCREWKISQRWSRQVCHEFFLQGDTERSLQISVTPLCDRIGNTVANIQKGFMQFVAQPLFMAWHQFMQTPLTAKMLGHLAANQANWKAIMSEVGVPKKTSRGLAVEDASDDDNDSCDSDVDYEFLDEEELEHAGEERMDVVDMAKDDEDVEEEPMEIKSTISIEVPAVKTVTLILPGEVNEEVEEESRREAADVVHNDVNLLYHYQPEPEESGGLGPGSSAPRCLSPVSEGGEMGSSELTADLDSLHSPRLNNSNNGRRFSVPAIVTVRKDLSFYLGLRRDSAGPSPSSSTGSFSSSSNLGSYSACMRRQSLPTTALYFHGSSQVSTGGTPDLSTVSPRSLSVDALLAKPKITSLSPGGLGEIAHLGGGFQNMGNNYGHPANSISDNLGGEGNSSCSTTPSRSDPAIAMSGVKDTGGLTPLYNQTLLLLHGGDMTRFTSNPTARRASYEPGMAEHTRQGTNCPNVSKDGDIVGSGYNGGRRLTLPLAQIPIPTGSPLQKDQSNQERRYRKHQQHQEKQNLQPPRVGLAASWPTLNTKRRTTNGATTSSHTPKTIGKPQHEHNHISVDKTSATVMDTSLSFSSEVSAPSLVSPAAMYDSTKIRGDHGGLQPIVADIAISSSSASFPQAFPVRSASQLSQPMTAHEHGHIHPGQEDNSSVTLTSQPHDRGGQATNPHCLSLTSSQEDNHPPRPQ</sequence>
<dbReference type="Gene3D" id="1.10.1300.10">
    <property type="entry name" value="3'5'-cyclic nucleotide phosphodiesterase, catalytic domain"/>
    <property type="match status" value="1"/>
</dbReference>
<evidence type="ECO:0000259" key="8">
    <source>
        <dbReference type="PROSITE" id="PS51845"/>
    </source>
</evidence>
<evidence type="ECO:0000256" key="5">
    <source>
        <dbReference type="PIRSR" id="PIRSR623088-3"/>
    </source>
</evidence>
<feature type="binding site" evidence="4">
    <location>
        <position position="343"/>
    </location>
    <ligand>
        <name>AMP</name>
        <dbReference type="ChEBI" id="CHEBI:456215"/>
    </ligand>
</feature>
<dbReference type="EMBL" id="JAWDGP010003655">
    <property type="protein sequence ID" value="KAK3772162.1"/>
    <property type="molecule type" value="Genomic_DNA"/>
</dbReference>
<feature type="compositionally biased region" description="Low complexity" evidence="7">
    <location>
        <begin position="578"/>
        <end position="595"/>
    </location>
</feature>
<dbReference type="PANTHER" id="PTHR11347">
    <property type="entry name" value="CYCLIC NUCLEOTIDE PHOSPHODIESTERASE"/>
    <property type="match status" value="1"/>
</dbReference>
<dbReference type="GO" id="GO:0004114">
    <property type="term" value="F:3',5'-cyclic-nucleotide phosphodiesterase activity"/>
    <property type="evidence" value="ECO:0007669"/>
    <property type="project" value="InterPro"/>
</dbReference>
<dbReference type="AlphaFoldDB" id="A0AAE0ZN08"/>
<feature type="compositionally biased region" description="Polar residues" evidence="7">
    <location>
        <begin position="836"/>
        <end position="846"/>
    </location>
</feature>
<dbReference type="InterPro" id="IPR023088">
    <property type="entry name" value="PDEase"/>
</dbReference>
<dbReference type="SUPFAM" id="SSF109604">
    <property type="entry name" value="HD-domain/PDEase-like"/>
    <property type="match status" value="1"/>
</dbReference>
<feature type="compositionally biased region" description="Basic and acidic residues" evidence="7">
    <location>
        <begin position="937"/>
        <end position="947"/>
    </location>
</feature>
<evidence type="ECO:0000313" key="10">
    <source>
        <dbReference type="Proteomes" id="UP001283361"/>
    </source>
</evidence>
<feature type="binding site" evidence="5">
    <location>
        <position position="145"/>
    </location>
    <ligand>
        <name>Zn(2+)</name>
        <dbReference type="ChEBI" id="CHEBI:29105"/>
        <label>1</label>
    </ligand>
</feature>
<dbReference type="InterPro" id="IPR036971">
    <property type="entry name" value="PDEase_catalytic_dom_sf"/>
</dbReference>
<proteinExistence type="inferred from homology"/>
<keyword evidence="2 6" id="KW-0378">Hydrolase</keyword>
<evidence type="ECO:0000256" key="1">
    <source>
        <dbReference type="ARBA" id="ARBA00022723"/>
    </source>
</evidence>
<feature type="compositionally biased region" description="Polar residues" evidence="7">
    <location>
        <begin position="948"/>
        <end position="958"/>
    </location>
</feature>
<feature type="region of interest" description="Disordered" evidence="7">
    <location>
        <begin position="926"/>
        <end position="987"/>
    </location>
</feature>
<dbReference type="GO" id="GO:0007165">
    <property type="term" value="P:signal transduction"/>
    <property type="evidence" value="ECO:0007669"/>
    <property type="project" value="InterPro"/>
</dbReference>
<dbReference type="InterPro" id="IPR003607">
    <property type="entry name" value="HD/PDEase_dom"/>
</dbReference>
<evidence type="ECO:0000256" key="2">
    <source>
        <dbReference type="ARBA" id="ARBA00022801"/>
    </source>
</evidence>
<feature type="binding site" evidence="5">
    <location>
        <position position="181"/>
    </location>
    <ligand>
        <name>Zn(2+)</name>
        <dbReference type="ChEBI" id="CHEBI:29105"/>
        <label>1</label>
    </ligand>
</feature>
<feature type="binding site" evidence="4">
    <location>
        <position position="182"/>
    </location>
    <ligand>
        <name>AMP</name>
        <dbReference type="ChEBI" id="CHEBI:456215"/>
    </ligand>
</feature>
<accession>A0AAE0ZN08</accession>
<feature type="region of interest" description="Disordered" evidence="7">
    <location>
        <begin position="576"/>
        <end position="595"/>
    </location>
</feature>
<dbReference type="Pfam" id="PF00233">
    <property type="entry name" value="PDEase_I"/>
    <property type="match status" value="1"/>
</dbReference>
<feature type="region of interest" description="Disordered" evidence="7">
    <location>
        <begin position="501"/>
        <end position="534"/>
    </location>
</feature>
<comment type="cofactor">
    <cofactor evidence="6">
        <name>a divalent metal cation</name>
        <dbReference type="ChEBI" id="CHEBI:60240"/>
    </cofactor>
    <text evidence="6">Binds 2 divalent metal cations per subunit. Site 1 may preferentially bind zinc ions, while site 2 has a preference for magnesium and/or manganese ions.</text>
</comment>